<dbReference type="CDD" id="cd17326">
    <property type="entry name" value="MFS_MFSD8"/>
    <property type="match status" value="1"/>
</dbReference>
<dbReference type="GO" id="GO:0022857">
    <property type="term" value="F:transmembrane transporter activity"/>
    <property type="evidence" value="ECO:0007669"/>
    <property type="project" value="InterPro"/>
</dbReference>
<accession>A0A914VIB1</accession>
<evidence type="ECO:0000256" key="3">
    <source>
        <dbReference type="ARBA" id="ARBA00022692"/>
    </source>
</evidence>
<keyword evidence="5 6" id="KW-0472">Membrane</keyword>
<feature type="transmembrane region" description="Helical" evidence="6">
    <location>
        <begin position="17"/>
        <end position="39"/>
    </location>
</feature>
<sequence>MAVWPYLNKLDPSASEGFLSVTVAVYAFTQTFSAPLLGYWANRCGRIKPPLIFAFGCLIVSNLLWMSLESIHVSGIKWVLLLSRCLAGTGHGAVGTLRGYVASASTPDGRGKAIGTAAVFFSIGLASGPIIQIAFSPLGYPGIQNDWFHFNIYTGPPLVLLVTNVAALVLLMKCFKETYVDVATTDDSKSSYGVVPSYDKLVIVVCCFTWFCVAICVAHVESVNTPYTMMIYGWTNEEAVVYNNIMAACQGTIDLAVFALFAIKLERILDYRHSIIAGLVVLLLSYIISFPWPMWPADIPLLSSSNLTSPDVNGCDAHMHAWCETSPRVNVWVYSFCFVAMLSVGFDMTTVCIITLYSKAIGPRRQGTLQGILWQAGCIAKTIGPLTMLHLLMAVGPQMLWLLLIGTYICSIIPWVIHYKRLIPLVVKAELKSGECVKYDQGIMYRF</sequence>
<reference evidence="8" key="1">
    <citation type="submission" date="2022-11" db="UniProtKB">
        <authorList>
            <consortium name="WormBaseParasite"/>
        </authorList>
    </citation>
    <scope>IDENTIFICATION</scope>
</reference>
<dbReference type="GO" id="GO:0012505">
    <property type="term" value="C:endomembrane system"/>
    <property type="evidence" value="ECO:0007669"/>
    <property type="project" value="UniProtKB-SubCell"/>
</dbReference>
<feature type="transmembrane region" description="Helical" evidence="6">
    <location>
        <begin position="369"/>
        <end position="393"/>
    </location>
</feature>
<dbReference type="PANTHER" id="PTHR23510">
    <property type="entry name" value="INNER MEMBRANE TRANSPORT PROTEIN YAJR"/>
    <property type="match status" value="1"/>
</dbReference>
<feature type="transmembrane region" description="Helical" evidence="6">
    <location>
        <begin position="51"/>
        <end position="68"/>
    </location>
</feature>
<dbReference type="InterPro" id="IPR051068">
    <property type="entry name" value="MFS_Domain-Containing_Protein"/>
</dbReference>
<evidence type="ECO:0000256" key="6">
    <source>
        <dbReference type="SAM" id="Phobius"/>
    </source>
</evidence>
<dbReference type="Gene3D" id="1.20.1250.20">
    <property type="entry name" value="MFS general substrate transporter like domains"/>
    <property type="match status" value="1"/>
</dbReference>
<feature type="transmembrane region" description="Helical" evidence="6">
    <location>
        <begin position="240"/>
        <end position="263"/>
    </location>
</feature>
<name>A0A914VIB1_9BILA</name>
<dbReference type="InterPro" id="IPR036259">
    <property type="entry name" value="MFS_trans_sf"/>
</dbReference>
<dbReference type="WBParaSite" id="PSAMB.scaffold200size66654.g3164.t1">
    <property type="protein sequence ID" value="PSAMB.scaffold200size66654.g3164.t1"/>
    <property type="gene ID" value="PSAMB.scaffold200size66654.g3164"/>
</dbReference>
<proteinExistence type="predicted"/>
<feature type="transmembrane region" description="Helical" evidence="6">
    <location>
        <begin position="80"/>
        <end position="101"/>
    </location>
</feature>
<feature type="transmembrane region" description="Helical" evidence="6">
    <location>
        <begin position="332"/>
        <end position="357"/>
    </location>
</feature>
<evidence type="ECO:0000313" key="7">
    <source>
        <dbReference type="Proteomes" id="UP000887566"/>
    </source>
</evidence>
<organism evidence="7 8">
    <name type="scientific">Plectus sambesii</name>
    <dbReference type="NCBI Taxonomy" id="2011161"/>
    <lineage>
        <taxon>Eukaryota</taxon>
        <taxon>Metazoa</taxon>
        <taxon>Ecdysozoa</taxon>
        <taxon>Nematoda</taxon>
        <taxon>Chromadorea</taxon>
        <taxon>Plectida</taxon>
        <taxon>Plectina</taxon>
        <taxon>Plectoidea</taxon>
        <taxon>Plectidae</taxon>
        <taxon>Plectus</taxon>
    </lineage>
</organism>
<evidence type="ECO:0000256" key="5">
    <source>
        <dbReference type="ARBA" id="ARBA00023136"/>
    </source>
</evidence>
<dbReference type="SUPFAM" id="SSF103473">
    <property type="entry name" value="MFS general substrate transporter"/>
    <property type="match status" value="1"/>
</dbReference>
<keyword evidence="2" id="KW-0813">Transport</keyword>
<dbReference type="GO" id="GO:0005765">
    <property type="term" value="C:lysosomal membrane"/>
    <property type="evidence" value="ECO:0007669"/>
    <property type="project" value="TreeGrafter"/>
</dbReference>
<evidence type="ECO:0000313" key="8">
    <source>
        <dbReference type="WBParaSite" id="PSAMB.scaffold200size66654.g3164.t1"/>
    </source>
</evidence>
<feature type="transmembrane region" description="Helical" evidence="6">
    <location>
        <begin position="399"/>
        <end position="417"/>
    </location>
</feature>
<feature type="transmembrane region" description="Helical" evidence="6">
    <location>
        <begin position="275"/>
        <end position="295"/>
    </location>
</feature>
<feature type="transmembrane region" description="Helical" evidence="6">
    <location>
        <begin position="201"/>
        <end position="220"/>
    </location>
</feature>
<evidence type="ECO:0000256" key="4">
    <source>
        <dbReference type="ARBA" id="ARBA00022989"/>
    </source>
</evidence>
<dbReference type="Pfam" id="PF07690">
    <property type="entry name" value="MFS_1"/>
    <property type="match status" value="1"/>
</dbReference>
<dbReference type="PANTHER" id="PTHR23510:SF3">
    <property type="entry name" value="MAJOR FACILITATOR SUPERFAMILY DOMAIN-CONTAINING PROTEIN 8"/>
    <property type="match status" value="1"/>
</dbReference>
<dbReference type="Proteomes" id="UP000887566">
    <property type="component" value="Unplaced"/>
</dbReference>
<feature type="transmembrane region" description="Helical" evidence="6">
    <location>
        <begin position="113"/>
        <end position="135"/>
    </location>
</feature>
<protein>
    <submittedName>
        <fullName evidence="8">Major facilitator superfamily (MFS) profile domain-containing protein</fullName>
    </submittedName>
</protein>
<dbReference type="InterPro" id="IPR011701">
    <property type="entry name" value="MFS"/>
</dbReference>
<keyword evidence="7" id="KW-1185">Reference proteome</keyword>
<feature type="transmembrane region" description="Helical" evidence="6">
    <location>
        <begin position="147"/>
        <end position="171"/>
    </location>
</feature>
<comment type="subcellular location">
    <subcellularLocation>
        <location evidence="1">Endomembrane system</location>
        <topology evidence="1">Multi-pass membrane protein</topology>
    </subcellularLocation>
</comment>
<evidence type="ECO:0000256" key="2">
    <source>
        <dbReference type="ARBA" id="ARBA00022448"/>
    </source>
</evidence>
<keyword evidence="4 6" id="KW-1133">Transmembrane helix</keyword>
<keyword evidence="3 6" id="KW-0812">Transmembrane</keyword>
<dbReference type="AlphaFoldDB" id="A0A914VIB1"/>
<evidence type="ECO:0000256" key="1">
    <source>
        <dbReference type="ARBA" id="ARBA00004127"/>
    </source>
</evidence>